<dbReference type="AlphaFoldDB" id="A0A919W344"/>
<comment type="caution">
    <text evidence="1">The sequence shown here is derived from an EMBL/GenBank/DDBJ whole genome shotgun (WGS) entry which is preliminary data.</text>
</comment>
<reference evidence="1 2" key="1">
    <citation type="submission" date="2021-03" db="EMBL/GenBank/DDBJ databases">
        <title>Whole genome shotgun sequence of Actinoplanes toevensis NBRC 105298.</title>
        <authorList>
            <person name="Komaki H."/>
            <person name="Tamura T."/>
        </authorList>
    </citation>
    <scope>NUCLEOTIDE SEQUENCE [LARGE SCALE GENOMIC DNA]</scope>
    <source>
        <strain evidence="1 2">NBRC 105298</strain>
    </source>
</reference>
<evidence type="ECO:0000313" key="2">
    <source>
        <dbReference type="Proteomes" id="UP000677082"/>
    </source>
</evidence>
<dbReference type="Pfam" id="PF09234">
    <property type="entry name" value="DUF1963"/>
    <property type="match status" value="1"/>
</dbReference>
<keyword evidence="2" id="KW-1185">Reference proteome</keyword>
<dbReference type="Proteomes" id="UP000677082">
    <property type="component" value="Unassembled WGS sequence"/>
</dbReference>
<dbReference type="InterPro" id="IPR015315">
    <property type="entry name" value="DUF1963"/>
</dbReference>
<sequence>MHPILFVGIAGYPARVVKLMTYSGPAAADAPGTRTGGMPYAPSDFEWPRCRECEGPMQFLAQVSMADVELGGVGLFSAFMCQNDPGLCDEWDPRAGGNRAFIFLADVTGTLPPPGDGVTLLDETCAVDFEQVDVEDYLDAPEQWCERSGRSAREVLGQIGGRPAWLQNDETPSCDICAHRMTFVVQLEEGHDHRTSMNFGGGGCGYGFRCHTCATAAFLWQR</sequence>
<evidence type="ECO:0008006" key="3">
    <source>
        <dbReference type="Google" id="ProtNLM"/>
    </source>
</evidence>
<dbReference type="EMBL" id="BOQN01000080">
    <property type="protein sequence ID" value="GIM94352.1"/>
    <property type="molecule type" value="Genomic_DNA"/>
</dbReference>
<dbReference type="Gene3D" id="2.30.320.10">
    <property type="entry name" value="YwqG-like"/>
    <property type="match status" value="1"/>
</dbReference>
<dbReference type="InterPro" id="IPR035948">
    <property type="entry name" value="YwqG-like_sf"/>
</dbReference>
<dbReference type="SUPFAM" id="SSF103032">
    <property type="entry name" value="Hypothetical protein YwqG"/>
    <property type="match status" value="1"/>
</dbReference>
<proteinExistence type="predicted"/>
<gene>
    <name evidence="1" type="ORF">Ato02nite_061450</name>
</gene>
<accession>A0A919W344</accession>
<protein>
    <recommendedName>
        <fullName evidence="3">DUF1963 domain-containing protein</fullName>
    </recommendedName>
</protein>
<organism evidence="1 2">
    <name type="scientific">Paractinoplanes toevensis</name>
    <dbReference type="NCBI Taxonomy" id="571911"/>
    <lineage>
        <taxon>Bacteria</taxon>
        <taxon>Bacillati</taxon>
        <taxon>Actinomycetota</taxon>
        <taxon>Actinomycetes</taxon>
        <taxon>Micromonosporales</taxon>
        <taxon>Micromonosporaceae</taxon>
        <taxon>Paractinoplanes</taxon>
    </lineage>
</organism>
<name>A0A919W344_9ACTN</name>
<evidence type="ECO:0000313" key="1">
    <source>
        <dbReference type="EMBL" id="GIM94352.1"/>
    </source>
</evidence>